<evidence type="ECO:0000256" key="1">
    <source>
        <dbReference type="SAM" id="Phobius"/>
    </source>
</evidence>
<keyword evidence="1" id="KW-0812">Transmembrane</keyword>
<dbReference type="AlphaFoldDB" id="A0A1I2J3Z5"/>
<feature type="transmembrane region" description="Helical" evidence="1">
    <location>
        <begin position="73"/>
        <end position="90"/>
    </location>
</feature>
<keyword evidence="1" id="KW-0472">Membrane</keyword>
<dbReference type="EMBL" id="FOND01000014">
    <property type="protein sequence ID" value="SFF47646.1"/>
    <property type="molecule type" value="Genomic_DNA"/>
</dbReference>
<keyword evidence="3" id="KW-1185">Reference proteome</keyword>
<proteinExistence type="predicted"/>
<dbReference type="Proteomes" id="UP000198589">
    <property type="component" value="Unassembled WGS sequence"/>
</dbReference>
<protein>
    <submittedName>
        <fullName evidence="2">Uncharacterized membrane protein YgaE, UPF0421/DUF939 family</fullName>
    </submittedName>
</protein>
<name>A0A1I2J3Z5_9ACTN</name>
<feature type="transmembrane region" description="Helical" evidence="1">
    <location>
        <begin position="118"/>
        <end position="140"/>
    </location>
</feature>
<gene>
    <name evidence="2" type="ORF">SAMN05216574_114139</name>
</gene>
<accession>A0A1I2J3Z5</accession>
<evidence type="ECO:0000313" key="3">
    <source>
        <dbReference type="Proteomes" id="UP000198589"/>
    </source>
</evidence>
<dbReference type="STRING" id="1798228.SAMN05216574_114139"/>
<evidence type="ECO:0000313" key="2">
    <source>
        <dbReference type="EMBL" id="SFF47646.1"/>
    </source>
</evidence>
<keyword evidence="1" id="KW-1133">Transmembrane helix</keyword>
<reference evidence="3" key="1">
    <citation type="submission" date="2016-10" db="EMBL/GenBank/DDBJ databases">
        <authorList>
            <person name="Varghese N."/>
            <person name="Submissions S."/>
        </authorList>
    </citation>
    <scope>NUCLEOTIDE SEQUENCE [LARGE SCALE GENOMIC DNA]</scope>
    <source>
        <strain evidence="3">DSM 46838</strain>
    </source>
</reference>
<feature type="transmembrane region" description="Helical" evidence="1">
    <location>
        <begin position="96"/>
        <end position="111"/>
    </location>
</feature>
<sequence>MAVRAAVAASLAWGLVHVLPGFAAEYPYYAPLGAVIATSTTVAGSARQAWQTVAAIALGAGVALGVEQLLGRNLATIAAVVGIGVLLGGWKRLGSGAGWLPTSALFVLLLGDQHPLDYVAGFAGLTLAGALVGLAVVAAFPPLPLTSADAALDRLRRTLADQLEDLGAGLRREGARVPGEWRARIHAIDPVVVQVREAVHRVEEARSGNRIAGRFRDSLERQRRQAAALQRLAFLVTSITQLLTETDVADRDDTTLAPSLRAPVAGALDSLAGILRTMDRRTPDPAALDRACDAVRTLVGQVRRTPATTGDGGLVVDSVVEDIRRSLLALHPELGRAEPGGR</sequence>
<feature type="transmembrane region" description="Helical" evidence="1">
    <location>
        <begin position="47"/>
        <end position="66"/>
    </location>
</feature>
<organism evidence="2 3">
    <name type="scientific">Blastococcus tunisiensis</name>
    <dbReference type="NCBI Taxonomy" id="1798228"/>
    <lineage>
        <taxon>Bacteria</taxon>
        <taxon>Bacillati</taxon>
        <taxon>Actinomycetota</taxon>
        <taxon>Actinomycetes</taxon>
        <taxon>Geodermatophilales</taxon>
        <taxon>Geodermatophilaceae</taxon>
        <taxon>Blastococcus</taxon>
    </lineage>
</organism>